<organism evidence="2 3">
    <name type="scientific">Marinifilum caeruleilacunae</name>
    <dbReference type="NCBI Taxonomy" id="2499076"/>
    <lineage>
        <taxon>Bacteria</taxon>
        <taxon>Pseudomonadati</taxon>
        <taxon>Bacteroidota</taxon>
        <taxon>Bacteroidia</taxon>
        <taxon>Marinilabiliales</taxon>
        <taxon>Marinifilaceae</taxon>
    </lineage>
</organism>
<dbReference type="Gene3D" id="3.90.1150.10">
    <property type="entry name" value="Aspartate Aminotransferase, domain 1"/>
    <property type="match status" value="1"/>
</dbReference>
<evidence type="ECO:0000313" key="2">
    <source>
        <dbReference type="EMBL" id="NOU59680.1"/>
    </source>
</evidence>
<reference evidence="2 3" key="1">
    <citation type="submission" date="2018-12" db="EMBL/GenBank/DDBJ databases">
        <title>Marinifilum JC070 sp. nov., a marine bacterium isolated from Yongle Blue Hole in the South China Sea.</title>
        <authorList>
            <person name="Fu T."/>
        </authorList>
    </citation>
    <scope>NUCLEOTIDE SEQUENCE [LARGE SCALE GENOMIC DNA]</scope>
    <source>
        <strain evidence="2 3">JC070</strain>
    </source>
</reference>
<proteinExistence type="predicted"/>
<dbReference type="PANTHER" id="PTHR43510">
    <property type="entry name" value="AMINOTRANSFERASE FUNCTION, HYPOTHETICAL (EUROFUNG)"/>
    <property type="match status" value="1"/>
</dbReference>
<keyword evidence="2" id="KW-0032">Aminotransferase</keyword>
<evidence type="ECO:0000259" key="1">
    <source>
        <dbReference type="Pfam" id="PF00155"/>
    </source>
</evidence>
<dbReference type="EMBL" id="RZNH01000009">
    <property type="protein sequence ID" value="NOU59680.1"/>
    <property type="molecule type" value="Genomic_DNA"/>
</dbReference>
<dbReference type="Gene3D" id="3.40.640.10">
    <property type="entry name" value="Type I PLP-dependent aspartate aminotransferase-like (Major domain)"/>
    <property type="match status" value="1"/>
</dbReference>
<sequence length="376" mass="43074">MKINDFKLERYFAKHEFTAKYLLSSSDCDGFEMQYLIDLASDHELDLWKNLKLGYTESAGHPLLRESILQHYQQNDIENVVVASPGELNFMSMNILLSDKDHVVSVAPAYQSLHEIVRSLNCELSLWQPNSENWQFDVGELESLIQENTRLLIINFPHNPTGSYLTRNQLDKIVSIARKHNITIFSDEMYHKLVADDVEVLPPICDIYENGISLWGTSKSIGLAGLRTGWLVSQNKEFLRKVMSFKDYLSICNSAPAEILSIIALNNFNRLLDHNKDKIKTNINHFTEFVNQQDLFSSFITPKSGSTALIQLNIQENSIDFSNKLVNETGIMTVPAEMFDYKGKYIRIGFGRKNFPEVLEVFAKYLKSYNSAFTSK</sequence>
<dbReference type="InterPro" id="IPR004839">
    <property type="entry name" value="Aminotransferase_I/II_large"/>
</dbReference>
<dbReference type="RefSeq" id="WP_171594953.1">
    <property type="nucleotide sequence ID" value="NZ_RZNH01000009.1"/>
</dbReference>
<keyword evidence="2" id="KW-0808">Transferase</keyword>
<dbReference type="InterPro" id="IPR015422">
    <property type="entry name" value="PyrdxlP-dep_Trfase_small"/>
</dbReference>
<keyword evidence="3" id="KW-1185">Reference proteome</keyword>
<accession>A0ABX1WU97</accession>
<gene>
    <name evidence="2" type="ORF">ELS83_07600</name>
</gene>
<dbReference type="InterPro" id="IPR015421">
    <property type="entry name" value="PyrdxlP-dep_Trfase_major"/>
</dbReference>
<dbReference type="Proteomes" id="UP000732105">
    <property type="component" value="Unassembled WGS sequence"/>
</dbReference>
<dbReference type="SUPFAM" id="SSF53383">
    <property type="entry name" value="PLP-dependent transferases"/>
    <property type="match status" value="1"/>
</dbReference>
<comment type="caution">
    <text evidence="2">The sequence shown here is derived from an EMBL/GenBank/DDBJ whole genome shotgun (WGS) entry which is preliminary data.</text>
</comment>
<feature type="domain" description="Aminotransferase class I/classII large" evidence="1">
    <location>
        <begin position="22"/>
        <end position="350"/>
    </location>
</feature>
<evidence type="ECO:0000313" key="3">
    <source>
        <dbReference type="Proteomes" id="UP000732105"/>
    </source>
</evidence>
<dbReference type="CDD" id="cd00609">
    <property type="entry name" value="AAT_like"/>
    <property type="match status" value="1"/>
</dbReference>
<protein>
    <submittedName>
        <fullName evidence="2">Aminotransferase class I/II-fold pyridoxal phosphate-dependent enzyme</fullName>
    </submittedName>
</protein>
<dbReference type="PANTHER" id="PTHR43510:SF1">
    <property type="entry name" value="AMINOTRANSFERASE FUNCTION, HYPOTHETICAL (EUROFUNG)"/>
    <property type="match status" value="1"/>
</dbReference>
<dbReference type="GO" id="GO:0008483">
    <property type="term" value="F:transaminase activity"/>
    <property type="evidence" value="ECO:0007669"/>
    <property type="project" value="UniProtKB-KW"/>
</dbReference>
<name>A0ABX1WU97_9BACT</name>
<dbReference type="Pfam" id="PF00155">
    <property type="entry name" value="Aminotran_1_2"/>
    <property type="match status" value="1"/>
</dbReference>
<dbReference type="InterPro" id="IPR015424">
    <property type="entry name" value="PyrdxlP-dep_Trfase"/>
</dbReference>